<keyword evidence="10" id="KW-0406">Ion transport</keyword>
<evidence type="ECO:0000256" key="12">
    <source>
        <dbReference type="ARBA" id="ARBA00045516"/>
    </source>
</evidence>
<organism evidence="16 17">
    <name type="scientific">Photobacterium gaetbulicola</name>
    <dbReference type="NCBI Taxonomy" id="1295392"/>
    <lineage>
        <taxon>Bacteria</taxon>
        <taxon>Pseudomonadati</taxon>
        <taxon>Pseudomonadota</taxon>
        <taxon>Gammaproteobacteria</taxon>
        <taxon>Vibrionales</taxon>
        <taxon>Vibrionaceae</taxon>
        <taxon>Photobacterium</taxon>
    </lineage>
</organism>
<dbReference type="RefSeq" id="WP_039463308.1">
    <property type="nucleotide sequence ID" value="NZ_JWLZ01000163.1"/>
</dbReference>
<dbReference type="SUPFAM" id="SSF53807">
    <property type="entry name" value="Helical backbone' metal receptor"/>
    <property type="match status" value="1"/>
</dbReference>
<name>A0A0B9G2Y9_9GAMM</name>
<dbReference type="Pfam" id="PF01297">
    <property type="entry name" value="ZnuA"/>
    <property type="match status" value="1"/>
</dbReference>
<evidence type="ECO:0000313" key="17">
    <source>
        <dbReference type="Proteomes" id="UP000031278"/>
    </source>
</evidence>
<dbReference type="InterPro" id="IPR006128">
    <property type="entry name" value="Lipoprotein_PsaA-like"/>
</dbReference>
<protein>
    <recommendedName>
        <fullName evidence="3">High-affinity zinc uptake system protein ZnuA</fullName>
    </recommendedName>
</protein>
<dbReference type="AlphaFoldDB" id="A0A0B9G2Y9"/>
<comment type="similarity">
    <text evidence="2 13">Belongs to the bacterial solute-binding protein 9 family.</text>
</comment>
<feature type="region of interest" description="Disordered" evidence="14">
    <location>
        <begin position="109"/>
        <end position="178"/>
    </location>
</feature>
<comment type="function">
    <text evidence="12">Part of the ATP-binding cassette (ABC) transport system ZnuABC involved in zinc import. Binds zinc with high affinity and specificity and delivers it to the membrane permease for translocation into the cytoplasm.</text>
</comment>
<keyword evidence="9" id="KW-0864">Zinc transport</keyword>
<dbReference type="GO" id="GO:0046872">
    <property type="term" value="F:metal ion binding"/>
    <property type="evidence" value="ECO:0007669"/>
    <property type="project" value="UniProtKB-KW"/>
</dbReference>
<evidence type="ECO:0000313" key="16">
    <source>
        <dbReference type="EMBL" id="KHT63039.1"/>
    </source>
</evidence>
<evidence type="ECO:0000256" key="6">
    <source>
        <dbReference type="ARBA" id="ARBA00022729"/>
    </source>
</evidence>
<evidence type="ECO:0000256" key="4">
    <source>
        <dbReference type="ARBA" id="ARBA00022448"/>
    </source>
</evidence>
<keyword evidence="11" id="KW-1015">Disulfide bond</keyword>
<feature type="compositionally biased region" description="Basic and acidic residues" evidence="14">
    <location>
        <begin position="110"/>
        <end position="176"/>
    </location>
</feature>
<feature type="signal peptide" evidence="15">
    <location>
        <begin position="1"/>
        <end position="21"/>
    </location>
</feature>
<dbReference type="PANTHER" id="PTHR42953:SF3">
    <property type="entry name" value="HIGH-AFFINITY ZINC UPTAKE SYSTEM PROTEIN ZNUA"/>
    <property type="match status" value="1"/>
</dbReference>
<keyword evidence="8" id="KW-0862">Zinc</keyword>
<evidence type="ECO:0000256" key="3">
    <source>
        <dbReference type="ARBA" id="ARBA00015915"/>
    </source>
</evidence>
<dbReference type="GO" id="GO:0042597">
    <property type="term" value="C:periplasmic space"/>
    <property type="evidence" value="ECO:0007669"/>
    <property type="project" value="UniProtKB-SubCell"/>
</dbReference>
<evidence type="ECO:0000256" key="13">
    <source>
        <dbReference type="RuleBase" id="RU003512"/>
    </source>
</evidence>
<evidence type="ECO:0000256" key="1">
    <source>
        <dbReference type="ARBA" id="ARBA00004418"/>
    </source>
</evidence>
<proteinExistence type="inferred from homology"/>
<dbReference type="EMBL" id="JWLZ01000163">
    <property type="protein sequence ID" value="KHT63039.1"/>
    <property type="molecule type" value="Genomic_DNA"/>
</dbReference>
<keyword evidence="7" id="KW-0574">Periplasm</keyword>
<dbReference type="GO" id="GO:0007155">
    <property type="term" value="P:cell adhesion"/>
    <property type="evidence" value="ECO:0007669"/>
    <property type="project" value="InterPro"/>
</dbReference>
<comment type="caution">
    <text evidence="16">The sequence shown here is derived from an EMBL/GenBank/DDBJ whole genome shotgun (WGS) entry which is preliminary data.</text>
</comment>
<reference evidence="16 17" key="1">
    <citation type="submission" date="2014-12" db="EMBL/GenBank/DDBJ databases">
        <title>Genome sequencing of Photobacterium gaetbulicola AD005a.</title>
        <authorList>
            <person name="Adrian T.G.S."/>
            <person name="Chan K.G."/>
        </authorList>
    </citation>
    <scope>NUCLEOTIDE SEQUENCE [LARGE SCALE GENOMIC DNA]</scope>
    <source>
        <strain evidence="16 17">AD005a</strain>
    </source>
</reference>
<evidence type="ECO:0000256" key="10">
    <source>
        <dbReference type="ARBA" id="ARBA00023065"/>
    </source>
</evidence>
<dbReference type="PANTHER" id="PTHR42953">
    <property type="entry name" value="HIGH-AFFINITY ZINC UPTAKE SYSTEM PROTEIN ZNUA-RELATED"/>
    <property type="match status" value="1"/>
</dbReference>
<dbReference type="GO" id="GO:0006829">
    <property type="term" value="P:zinc ion transport"/>
    <property type="evidence" value="ECO:0007669"/>
    <property type="project" value="UniProtKB-KW"/>
</dbReference>
<dbReference type="InterPro" id="IPR006127">
    <property type="entry name" value="ZnuA-like"/>
</dbReference>
<evidence type="ECO:0000256" key="2">
    <source>
        <dbReference type="ARBA" id="ARBA00011028"/>
    </source>
</evidence>
<evidence type="ECO:0000256" key="7">
    <source>
        <dbReference type="ARBA" id="ARBA00022764"/>
    </source>
</evidence>
<gene>
    <name evidence="16" type="ORF">RJ45_14300</name>
</gene>
<evidence type="ECO:0000256" key="14">
    <source>
        <dbReference type="SAM" id="MobiDB-lite"/>
    </source>
</evidence>
<comment type="subcellular location">
    <subcellularLocation>
        <location evidence="1">Periplasm</location>
    </subcellularLocation>
</comment>
<dbReference type="InterPro" id="IPR035520">
    <property type="entry name" value="ZnuA"/>
</dbReference>
<evidence type="ECO:0000256" key="9">
    <source>
        <dbReference type="ARBA" id="ARBA00022906"/>
    </source>
</evidence>
<keyword evidence="6 15" id="KW-0732">Signal</keyword>
<keyword evidence="4 13" id="KW-0813">Transport</keyword>
<accession>A0A0B9G2Y9</accession>
<keyword evidence="5" id="KW-0479">Metal-binding</keyword>
<evidence type="ECO:0000256" key="11">
    <source>
        <dbReference type="ARBA" id="ARBA00023157"/>
    </source>
</evidence>
<evidence type="ECO:0000256" key="15">
    <source>
        <dbReference type="SAM" id="SignalP"/>
    </source>
</evidence>
<dbReference type="Proteomes" id="UP000031278">
    <property type="component" value="Unassembled WGS sequence"/>
</dbReference>
<dbReference type="Gene3D" id="3.40.50.1980">
    <property type="entry name" value="Nitrogenase molybdenum iron protein domain"/>
    <property type="match status" value="3"/>
</dbReference>
<dbReference type="FunFam" id="3.40.50.1980:FF:000006">
    <property type="entry name" value="Zinc ABC transporter substrate-binding protein ZnuA"/>
    <property type="match status" value="1"/>
</dbReference>
<evidence type="ECO:0000256" key="5">
    <source>
        <dbReference type="ARBA" id="ARBA00022723"/>
    </source>
</evidence>
<dbReference type="CDD" id="cd01019">
    <property type="entry name" value="ZnuA"/>
    <property type="match status" value="1"/>
</dbReference>
<sequence>MRRLLLTCSTLGLLAAPSLHAEELKVVSTVKPITMIVQELTQGVTSTETLLPAGASPHDYALRPSDARKLNEADLVIWVGPELEQFLTRMLEGKENVLTLTAQDSISFRHYGDGHEGHAHEQHGHDDHDGHAHEQHGHDDHDGHAHEQHGHDDHDGHAHEQHGHDDHHGHSHEGVDPHLWLGPEQAIQAAQVITAKLAEIDPGHKEKFEANLADFTTEVKAAMASIEQTLAPVSERGYFVFHDGYGYFEEQFGLNNLGHFTVDPDRRPGAKTLISIRNALKEQHAHCVFSEPQFSPAVVDSVIRGTEVNIGTLDPMGTDITYGDGSYVEFLHQLGQSFSQCLR</sequence>
<evidence type="ECO:0000256" key="8">
    <source>
        <dbReference type="ARBA" id="ARBA00022833"/>
    </source>
</evidence>
<feature type="chain" id="PRO_5002128618" description="High-affinity zinc uptake system protein ZnuA" evidence="15">
    <location>
        <begin position="22"/>
        <end position="343"/>
    </location>
</feature>
<dbReference type="PRINTS" id="PR00690">
    <property type="entry name" value="ADHESNFAMILY"/>
</dbReference>
<dbReference type="InterPro" id="IPR050492">
    <property type="entry name" value="Bact_metal-bind_prot9"/>
</dbReference>